<protein>
    <submittedName>
        <fullName evidence="5">Outer membrane lipoprotein carrier protein LolA</fullName>
    </submittedName>
</protein>
<organism evidence="5 6">
    <name type="scientific">Halomonas salifodinae</name>
    <dbReference type="NCBI Taxonomy" id="438745"/>
    <lineage>
        <taxon>Bacteria</taxon>
        <taxon>Pseudomonadati</taxon>
        <taxon>Pseudomonadota</taxon>
        <taxon>Gammaproteobacteria</taxon>
        <taxon>Oceanospirillales</taxon>
        <taxon>Halomonadaceae</taxon>
        <taxon>Halomonas</taxon>
    </lineage>
</organism>
<dbReference type="SUPFAM" id="SSF89392">
    <property type="entry name" value="Prokaryotic lipoproteins and lipoprotein localization factors"/>
    <property type="match status" value="1"/>
</dbReference>
<comment type="subunit">
    <text evidence="1">Monomer.</text>
</comment>
<evidence type="ECO:0000256" key="2">
    <source>
        <dbReference type="ARBA" id="ARBA00022448"/>
    </source>
</evidence>
<evidence type="ECO:0000256" key="1">
    <source>
        <dbReference type="ARBA" id="ARBA00011245"/>
    </source>
</evidence>
<evidence type="ECO:0000256" key="3">
    <source>
        <dbReference type="ARBA" id="ARBA00022729"/>
    </source>
</evidence>
<comment type="caution">
    <text evidence="5">The sequence shown here is derived from an EMBL/GenBank/DDBJ whole genome shotgun (WGS) entry which is preliminary data.</text>
</comment>
<keyword evidence="2" id="KW-0813">Transport</keyword>
<name>A0ABW2ETA8_9GAMM</name>
<proteinExistence type="predicted"/>
<dbReference type="Proteomes" id="UP001596411">
    <property type="component" value="Unassembled WGS sequence"/>
</dbReference>
<dbReference type="EMBL" id="JBHSZP010000002">
    <property type="protein sequence ID" value="MFC7088410.1"/>
    <property type="molecule type" value="Genomic_DNA"/>
</dbReference>
<reference evidence="6" key="1">
    <citation type="journal article" date="2019" name="Int. J. Syst. Evol. Microbiol.">
        <title>The Global Catalogue of Microorganisms (GCM) 10K type strain sequencing project: providing services to taxonomists for standard genome sequencing and annotation.</title>
        <authorList>
            <consortium name="The Broad Institute Genomics Platform"/>
            <consortium name="The Broad Institute Genome Sequencing Center for Infectious Disease"/>
            <person name="Wu L."/>
            <person name="Ma J."/>
        </authorList>
    </citation>
    <scope>NUCLEOTIDE SEQUENCE [LARGE SCALE GENOMIC DNA]</scope>
    <source>
        <strain evidence="6">CGMCC 1.13666</strain>
    </source>
</reference>
<evidence type="ECO:0000313" key="5">
    <source>
        <dbReference type="EMBL" id="MFC7088410.1"/>
    </source>
</evidence>
<dbReference type="RefSeq" id="WP_346061688.1">
    <property type="nucleotide sequence ID" value="NZ_BAAADR010000004.1"/>
</dbReference>
<keyword evidence="6" id="KW-1185">Reference proteome</keyword>
<gene>
    <name evidence="5" type="ORF">ACFQH5_02455</name>
</gene>
<evidence type="ECO:0000313" key="6">
    <source>
        <dbReference type="Proteomes" id="UP001596411"/>
    </source>
</evidence>
<keyword evidence="5" id="KW-0449">Lipoprotein</keyword>
<keyword evidence="3" id="KW-0732">Signal</keyword>
<dbReference type="InterPro" id="IPR029046">
    <property type="entry name" value="LolA/LolB/LppX"/>
</dbReference>
<dbReference type="Gene3D" id="2.50.20.10">
    <property type="entry name" value="Lipoprotein localisation LolA/LolB/LppX"/>
    <property type="match status" value="1"/>
</dbReference>
<keyword evidence="4" id="KW-0653">Protein transport</keyword>
<accession>A0ABW2ETA8</accession>
<sequence>MLAELLLSLSLDPAAAPDPLAETLARVEGLTAYQLTLHGQGPEGEERLRYHYQDPGHIRLDMITPFAGAVLVYRPDTHRVQVWPFGTRGPRLSLRPDHRLVRSARGHRIDQSDVASLLRDVQRLQRHGRLEAPQEVVLDGQRLWYLLVEGTAPPGEVARYELWLDVDSLFPHRVVSRDAAGGLLERVRLEDVVLDPVLDTGLFAP</sequence>
<evidence type="ECO:0000256" key="4">
    <source>
        <dbReference type="ARBA" id="ARBA00022927"/>
    </source>
</evidence>